<reference evidence="1 2" key="1">
    <citation type="submission" date="2021-03" db="EMBL/GenBank/DDBJ databases">
        <title>Antimicrobial resistance genes in bacteria isolated from Japanese honey, and their potential for conferring macrolide and lincosamide resistance in the American foulbrood pathogen Paenibacillus larvae.</title>
        <authorList>
            <person name="Okamoto M."/>
            <person name="Kumagai M."/>
            <person name="Kanamori H."/>
            <person name="Takamatsu D."/>
        </authorList>
    </citation>
    <scope>NUCLEOTIDE SEQUENCE [LARGE SCALE GENOMIC DNA]</scope>
    <source>
        <strain evidence="1 2">J15TS10</strain>
    </source>
</reference>
<comment type="caution">
    <text evidence="1">The sequence shown here is derived from an EMBL/GenBank/DDBJ whole genome shotgun (WGS) entry which is preliminary data.</text>
</comment>
<accession>A0ABQ4MU56</accession>
<protein>
    <submittedName>
        <fullName evidence="1">Uncharacterized protein</fullName>
    </submittedName>
</protein>
<organism evidence="1 2">
    <name type="scientific">Paenibacillus woosongensis</name>
    <dbReference type="NCBI Taxonomy" id="307580"/>
    <lineage>
        <taxon>Bacteria</taxon>
        <taxon>Bacillati</taxon>
        <taxon>Bacillota</taxon>
        <taxon>Bacilli</taxon>
        <taxon>Bacillales</taxon>
        <taxon>Paenibacillaceae</taxon>
        <taxon>Paenibacillus</taxon>
    </lineage>
</organism>
<evidence type="ECO:0000313" key="2">
    <source>
        <dbReference type="Proteomes" id="UP000681290"/>
    </source>
</evidence>
<dbReference type="EMBL" id="BOSM01000005">
    <property type="protein sequence ID" value="GIP59451.1"/>
    <property type="molecule type" value="Genomic_DNA"/>
</dbReference>
<dbReference type="Proteomes" id="UP000681290">
    <property type="component" value="Unassembled WGS sequence"/>
</dbReference>
<evidence type="ECO:0000313" key="1">
    <source>
        <dbReference type="EMBL" id="GIP59451.1"/>
    </source>
</evidence>
<keyword evidence="2" id="KW-1185">Reference proteome</keyword>
<sequence>MICGSPAGHPFPTGEMDVFFIFAVITVYNEISKTEWIFALAIFGLHNYNYVDYWRTAYECT</sequence>
<gene>
    <name evidence="1" type="ORF">J15TS10_32650</name>
</gene>
<name>A0ABQ4MU56_9BACL</name>
<proteinExistence type="predicted"/>